<evidence type="ECO:0008006" key="5">
    <source>
        <dbReference type="Google" id="ProtNLM"/>
    </source>
</evidence>
<feature type="domain" description="GmrSD restriction endonucleases C-terminal" evidence="2">
    <location>
        <begin position="462"/>
        <end position="597"/>
    </location>
</feature>
<dbReference type="PANTHER" id="PTHR35149">
    <property type="entry name" value="SLL5132 PROTEIN"/>
    <property type="match status" value="1"/>
</dbReference>
<protein>
    <recommendedName>
        <fullName evidence="5">DUF262 domain-containing protein</fullName>
    </recommendedName>
</protein>
<dbReference type="OrthoDB" id="9798761at2"/>
<dbReference type="InterPro" id="IPR004919">
    <property type="entry name" value="GmrSD_N"/>
</dbReference>
<dbReference type="EMBL" id="CP002403">
    <property type="protein sequence ID" value="ADU22982.1"/>
    <property type="molecule type" value="Genomic_DNA"/>
</dbReference>
<dbReference type="PANTHER" id="PTHR35149:SF2">
    <property type="entry name" value="DUF262 DOMAIN-CONTAINING PROTEIN"/>
    <property type="match status" value="1"/>
</dbReference>
<evidence type="ECO:0000259" key="2">
    <source>
        <dbReference type="Pfam" id="PF07510"/>
    </source>
</evidence>
<dbReference type="RefSeq" id="WP_013499115.1">
    <property type="nucleotide sequence ID" value="NC_014833.1"/>
</dbReference>
<name>E6UEY3_RUMA7</name>
<evidence type="ECO:0000313" key="3">
    <source>
        <dbReference type="EMBL" id="ADU22982.1"/>
    </source>
</evidence>
<dbReference type="InterPro" id="IPR011089">
    <property type="entry name" value="GmrSD_C"/>
</dbReference>
<feature type="domain" description="GmrSD restriction endonucleases N-terminal" evidence="1">
    <location>
        <begin position="18"/>
        <end position="238"/>
    </location>
</feature>
<dbReference type="HOGENOM" id="CLU_019881_0_0_9"/>
<sequence>MKENKELRIVDSKVHSLSEIFSASYTVDFYQREYVWQKKQIEDLISDLTIEFLKNWKPEHDTTVTGEYDPYYMGEVVLSVKPGNVNSVIDGQQRITTFTLLLMYIIKRFENTPDFPKSDMERLVYKNERGAWKFTLGIDERNKCMKALYEKGSYSPPDGENMSVSIKNLVDRYNDIGECWDDRINESNINCFVYWLMGNVMFSKVWTNSDEFAYVIFETMNDRGLSLTQIEMLRSYLLANINDENRQDSMELYDQVISELATVKLSSKSKAEFEFFKIFFRGHYADNLSQSADSNSDFIVIGQQFHRWVRDKSKDLGLNTSGDYVDFINKIAFFARKYIYIMKKIENRKDSVTDYLYLIVNSDYGFTLQSALLLSAISYNDTDAIVDEKIKIVSKYLTKVLSWRVWRHTSIAQSSMEDKIYKLCKQLRGKNIDEIKEILATEPIEIPELSTPPTLNMMNKPKIRVLLSLITEIVARESNESDYMLNKENIEVEHIWADHYEWFSEIFPNEADFNTYRNNIGGLLVLPKSFNASYGDMKYKDKVELYFSQNILAQSLCEKKYTNSPGFKNFIEKSNLDIHSYDDYTRDSITERAELYRQILLWNWK</sequence>
<dbReference type="Pfam" id="PF07510">
    <property type="entry name" value="GmrSD_C"/>
    <property type="match status" value="1"/>
</dbReference>
<proteinExistence type="predicted"/>
<reference evidence="3 4" key="1">
    <citation type="journal article" date="2011" name="J. Bacteriol.">
        <title>Complete genome of the cellulolytic ruminal bacterium Ruminococcus albus 7.</title>
        <authorList>
            <person name="Suen G."/>
            <person name="Stevenson D.M."/>
            <person name="Bruce D.C."/>
            <person name="Chertkov O."/>
            <person name="Copeland A."/>
            <person name="Cheng J.F."/>
            <person name="Detter C."/>
            <person name="Detter J.C."/>
            <person name="Goodwin L.A."/>
            <person name="Han C.S."/>
            <person name="Hauser L.J."/>
            <person name="Ivanova N.N."/>
            <person name="Kyrpides N.C."/>
            <person name="Land M.L."/>
            <person name="Lapidus A."/>
            <person name="Lucas S."/>
            <person name="Ovchinnikova G."/>
            <person name="Pitluck S."/>
            <person name="Tapia R."/>
            <person name="Woyke T."/>
            <person name="Boyum J."/>
            <person name="Mead D."/>
            <person name="Weimer P.J."/>
        </authorList>
    </citation>
    <scope>NUCLEOTIDE SEQUENCE [LARGE SCALE GENOMIC DNA]</scope>
    <source>
        <strain evidence="4">ATCC 27210 / DSM 20455 / JCM 14654 / NCDO 2250 / 7</strain>
    </source>
</reference>
<dbReference type="eggNOG" id="COG1479">
    <property type="taxonomic scope" value="Bacteria"/>
</dbReference>
<evidence type="ECO:0000313" key="4">
    <source>
        <dbReference type="Proteomes" id="UP000006919"/>
    </source>
</evidence>
<dbReference type="Pfam" id="PF03235">
    <property type="entry name" value="GmrSD_N"/>
    <property type="match status" value="1"/>
</dbReference>
<accession>E6UEY3</accession>
<dbReference type="Proteomes" id="UP000006919">
    <property type="component" value="Chromosome"/>
</dbReference>
<dbReference type="KEGG" id="ral:Rumal_2502"/>
<organism evidence="3 4">
    <name type="scientific">Ruminococcus albus (strain ATCC 27210 / DSM 20455 / JCM 14654 / NCDO 2250 / 7)</name>
    <dbReference type="NCBI Taxonomy" id="697329"/>
    <lineage>
        <taxon>Bacteria</taxon>
        <taxon>Bacillati</taxon>
        <taxon>Bacillota</taxon>
        <taxon>Clostridia</taxon>
        <taxon>Eubacteriales</taxon>
        <taxon>Oscillospiraceae</taxon>
        <taxon>Ruminococcus</taxon>
    </lineage>
</organism>
<dbReference type="AlphaFoldDB" id="E6UEY3"/>
<evidence type="ECO:0000259" key="1">
    <source>
        <dbReference type="Pfam" id="PF03235"/>
    </source>
</evidence>
<gene>
    <name evidence="3" type="ordered locus">Rumal_2502</name>
</gene>